<organism evidence="3 4">
    <name type="scientific">Citricoccus nitrophenolicus</name>
    <dbReference type="NCBI Taxonomy" id="863575"/>
    <lineage>
        <taxon>Bacteria</taxon>
        <taxon>Bacillati</taxon>
        <taxon>Actinomycetota</taxon>
        <taxon>Actinomycetes</taxon>
        <taxon>Micrococcales</taxon>
        <taxon>Micrococcaceae</taxon>
        <taxon>Citricoccus</taxon>
    </lineage>
</organism>
<gene>
    <name evidence="3" type="ORF">ABDK96_04290</name>
</gene>
<dbReference type="RefSeq" id="WP_347919223.1">
    <property type="nucleotide sequence ID" value="NZ_JBDXMX010000002.1"/>
</dbReference>
<dbReference type="InterPro" id="IPR011032">
    <property type="entry name" value="GroES-like_sf"/>
</dbReference>
<evidence type="ECO:0000313" key="3">
    <source>
        <dbReference type="EMBL" id="MEO9246893.1"/>
    </source>
</evidence>
<dbReference type="CDD" id="cd05289">
    <property type="entry name" value="MDR_like_2"/>
    <property type="match status" value="1"/>
</dbReference>
<dbReference type="InterPro" id="IPR020843">
    <property type="entry name" value="ER"/>
</dbReference>
<reference evidence="3 4" key="1">
    <citation type="submission" date="2024-05" db="EMBL/GenBank/DDBJ databases">
        <authorList>
            <person name="Yi C."/>
        </authorList>
    </citation>
    <scope>NUCLEOTIDE SEQUENCE [LARGE SCALE GENOMIC DNA]</scope>
    <source>
        <strain evidence="3 4">XS13</strain>
    </source>
</reference>
<dbReference type="Gene3D" id="3.40.50.720">
    <property type="entry name" value="NAD(P)-binding Rossmann-like Domain"/>
    <property type="match status" value="1"/>
</dbReference>
<dbReference type="PANTHER" id="PTHR44154">
    <property type="entry name" value="QUINONE OXIDOREDUCTASE"/>
    <property type="match status" value="1"/>
</dbReference>
<accession>A0ABV0IFX2</accession>
<keyword evidence="4" id="KW-1185">Reference proteome</keyword>
<evidence type="ECO:0000259" key="2">
    <source>
        <dbReference type="SMART" id="SM00829"/>
    </source>
</evidence>
<dbReference type="SMART" id="SM00829">
    <property type="entry name" value="PKS_ER"/>
    <property type="match status" value="1"/>
</dbReference>
<protein>
    <submittedName>
        <fullName evidence="3">NADP-dependent oxidoreductase</fullName>
        <ecNumber evidence="3">1.-.-.-</ecNumber>
    </submittedName>
</protein>
<evidence type="ECO:0000256" key="1">
    <source>
        <dbReference type="ARBA" id="ARBA00022857"/>
    </source>
</evidence>
<sequence>MHAFAFTDYGGPEVTRLIRVEDPVPAVGQVLIRLHASGVNPADIKVRSGLRQGRIPVRFPMAMGREAAGQVVDVGPGVTGFAAGDEVFGSTATGTGSMAELVLLEAAATAHRPSGVPAEQAASIPVSVATAYDGLDELELAAGSTLLVLRAGGGVGTAACGLARLRGLRVLGVASESKRPAVQGLGAVHVPKGEGWAGRVRALAPEGVAGVIDAVGGDVLRASTGLLRAPEGSRAGVLPVRSVADFGLVAELGGQTIGRRRTTEVFARVAGLVAAGHFTPVVSAAHPLAEAQKAVAAVEHHSPVGNVVVAA</sequence>
<dbReference type="EC" id="1.-.-.-" evidence="3"/>
<feature type="domain" description="Enoyl reductase (ER)" evidence="2">
    <location>
        <begin position="10"/>
        <end position="309"/>
    </location>
</feature>
<dbReference type="Gene3D" id="3.90.180.10">
    <property type="entry name" value="Medium-chain alcohol dehydrogenases, catalytic domain"/>
    <property type="match status" value="1"/>
</dbReference>
<dbReference type="Pfam" id="PF08240">
    <property type="entry name" value="ADH_N"/>
    <property type="match status" value="1"/>
</dbReference>
<keyword evidence="3" id="KW-0560">Oxidoreductase</keyword>
<dbReference type="InterPro" id="IPR051603">
    <property type="entry name" value="Zinc-ADH_QOR/CCCR"/>
</dbReference>
<dbReference type="EMBL" id="JBDXMX010000002">
    <property type="protein sequence ID" value="MEO9246893.1"/>
    <property type="molecule type" value="Genomic_DNA"/>
</dbReference>
<comment type="caution">
    <text evidence="3">The sequence shown here is derived from an EMBL/GenBank/DDBJ whole genome shotgun (WGS) entry which is preliminary data.</text>
</comment>
<dbReference type="GO" id="GO:0016491">
    <property type="term" value="F:oxidoreductase activity"/>
    <property type="evidence" value="ECO:0007669"/>
    <property type="project" value="UniProtKB-KW"/>
</dbReference>
<dbReference type="PANTHER" id="PTHR44154:SF1">
    <property type="entry name" value="QUINONE OXIDOREDUCTASE"/>
    <property type="match status" value="1"/>
</dbReference>
<dbReference type="Pfam" id="PF13602">
    <property type="entry name" value="ADH_zinc_N_2"/>
    <property type="match status" value="1"/>
</dbReference>
<dbReference type="SUPFAM" id="SSF50129">
    <property type="entry name" value="GroES-like"/>
    <property type="match status" value="1"/>
</dbReference>
<dbReference type="SUPFAM" id="SSF51735">
    <property type="entry name" value="NAD(P)-binding Rossmann-fold domains"/>
    <property type="match status" value="1"/>
</dbReference>
<evidence type="ECO:0000313" key="4">
    <source>
        <dbReference type="Proteomes" id="UP001484097"/>
    </source>
</evidence>
<proteinExistence type="predicted"/>
<name>A0ABV0IFX2_9MICC</name>
<keyword evidence="1" id="KW-0521">NADP</keyword>
<dbReference type="Proteomes" id="UP001484097">
    <property type="component" value="Unassembled WGS sequence"/>
</dbReference>
<dbReference type="InterPro" id="IPR013154">
    <property type="entry name" value="ADH-like_N"/>
</dbReference>
<dbReference type="InterPro" id="IPR036291">
    <property type="entry name" value="NAD(P)-bd_dom_sf"/>
</dbReference>